<evidence type="ECO:0000313" key="2">
    <source>
        <dbReference type="Proteomes" id="UP000236752"/>
    </source>
</evidence>
<dbReference type="GO" id="GO:0016788">
    <property type="term" value="F:hydrolase activity, acting on ester bonds"/>
    <property type="evidence" value="ECO:0007669"/>
    <property type="project" value="UniProtKB-ARBA"/>
</dbReference>
<name>A0A1H6AKA6_9RHOB</name>
<reference evidence="1 2" key="1">
    <citation type="submission" date="2016-10" db="EMBL/GenBank/DDBJ databases">
        <authorList>
            <person name="de Groot N.N."/>
        </authorList>
    </citation>
    <scope>NUCLEOTIDE SEQUENCE [LARGE SCALE GENOMIC DNA]</scope>
    <source>
        <strain evidence="1 2">DSM 26915</strain>
    </source>
</reference>
<gene>
    <name evidence="1" type="ORF">SAMN04488045_2952</name>
</gene>
<dbReference type="EMBL" id="FNUZ01000005">
    <property type="protein sequence ID" value="SEG48176.1"/>
    <property type="molecule type" value="Genomic_DNA"/>
</dbReference>
<dbReference type="SUPFAM" id="SSF52266">
    <property type="entry name" value="SGNH hydrolase"/>
    <property type="match status" value="1"/>
</dbReference>
<evidence type="ECO:0000313" key="1">
    <source>
        <dbReference type="EMBL" id="SEG48176.1"/>
    </source>
</evidence>
<accession>A0A1H6AKA6</accession>
<sequence length="349" mass="39425">MSFKRLFLWFVALTAFVFAVPFVVGTVFVPKVQRVEPVEAFYEVEDRLDAITLGASHGRAVYYPAMGLVGHSLNEDLGDIWTADLKLRAALSRVEGLDYVFMPVSPALLDHDHRITTPENWLIESSWLQNTPMPADDANMSFAERARIFFHTHFSVMPFVRVNQMTKDAISQLVRRAMGDVDDAIAAQGCGVLRNPLSHPHEFGQRNGFPRYPMAAHCLDNSGQLNAWDHGERAKSALEQVPGIRDFNLSLLRKMIVETEAAGAEFVMFVAPMTETYFNDPVLNALWEEERPRIEALAEETGVAFYDFHDLFWGEYREDNQVYTDGNHLTLEGARQFSEAFAEALGLES</sequence>
<dbReference type="RefSeq" id="WP_103911271.1">
    <property type="nucleotide sequence ID" value="NZ_FNUZ01000005.1"/>
</dbReference>
<dbReference type="AlphaFoldDB" id="A0A1H6AKA6"/>
<protein>
    <submittedName>
        <fullName evidence="1">Uncharacterized protein</fullName>
    </submittedName>
</protein>
<proteinExistence type="predicted"/>
<dbReference type="OrthoDB" id="1433719at2"/>
<organism evidence="1 2">
    <name type="scientific">Thalassococcus halodurans</name>
    <dbReference type="NCBI Taxonomy" id="373675"/>
    <lineage>
        <taxon>Bacteria</taxon>
        <taxon>Pseudomonadati</taxon>
        <taxon>Pseudomonadota</taxon>
        <taxon>Alphaproteobacteria</taxon>
        <taxon>Rhodobacterales</taxon>
        <taxon>Roseobacteraceae</taxon>
        <taxon>Thalassococcus</taxon>
    </lineage>
</organism>
<dbReference type="InterPro" id="IPR036514">
    <property type="entry name" value="SGNH_hydro_sf"/>
</dbReference>
<dbReference type="Gene3D" id="3.40.50.1110">
    <property type="entry name" value="SGNH hydrolase"/>
    <property type="match status" value="1"/>
</dbReference>
<keyword evidence="2" id="KW-1185">Reference proteome</keyword>
<dbReference type="Proteomes" id="UP000236752">
    <property type="component" value="Unassembled WGS sequence"/>
</dbReference>